<evidence type="ECO:0000256" key="1">
    <source>
        <dbReference type="SAM" id="MobiDB-lite"/>
    </source>
</evidence>
<evidence type="ECO:0000313" key="3">
    <source>
        <dbReference type="Proteomes" id="UP001190700"/>
    </source>
</evidence>
<name>A0AAE0GHV7_9CHLO</name>
<dbReference type="AlphaFoldDB" id="A0AAE0GHV7"/>
<feature type="compositionally biased region" description="Basic residues" evidence="1">
    <location>
        <begin position="39"/>
        <end position="51"/>
    </location>
</feature>
<feature type="compositionally biased region" description="Polar residues" evidence="1">
    <location>
        <begin position="71"/>
        <end position="80"/>
    </location>
</feature>
<dbReference type="EMBL" id="LGRX02005504">
    <property type="protein sequence ID" value="KAK3278349.1"/>
    <property type="molecule type" value="Genomic_DNA"/>
</dbReference>
<keyword evidence="3" id="KW-1185">Reference proteome</keyword>
<evidence type="ECO:0000313" key="2">
    <source>
        <dbReference type="EMBL" id="KAK3278349.1"/>
    </source>
</evidence>
<sequence length="281" mass="30764">MQTDHSEAASEQGDRKQGGRSDPKAGDEEGTGWLNLMGSKKKERRTTKSRTPRSDEGVSDAKEDKSDEKWWTTTTHNNDTLSEDEDSIGDRSIAARARSRPGRARKQLDELPSLDEVKLIRQDTDLQDEAQEGSKSARDSTKTKKKAHRKALGKQQTAPLAQSQAPSQPTTKPKKSKKEDLSTLSDRKERDLLAFQNTTTNGNDGTISTEVPTPTPRSSEFSKQSVEGSVTDRSSATSVATQQEPAKAQSHAAQSGWLATHRLAAAESRGLVLRRLFPALA</sequence>
<proteinExistence type="predicted"/>
<accession>A0AAE0GHV7</accession>
<organism evidence="2 3">
    <name type="scientific">Cymbomonas tetramitiformis</name>
    <dbReference type="NCBI Taxonomy" id="36881"/>
    <lineage>
        <taxon>Eukaryota</taxon>
        <taxon>Viridiplantae</taxon>
        <taxon>Chlorophyta</taxon>
        <taxon>Pyramimonadophyceae</taxon>
        <taxon>Pyramimonadales</taxon>
        <taxon>Pyramimonadaceae</taxon>
        <taxon>Cymbomonas</taxon>
    </lineage>
</organism>
<comment type="caution">
    <text evidence="2">The sequence shown here is derived from an EMBL/GenBank/DDBJ whole genome shotgun (WGS) entry which is preliminary data.</text>
</comment>
<dbReference type="Proteomes" id="UP001190700">
    <property type="component" value="Unassembled WGS sequence"/>
</dbReference>
<feature type="compositionally biased region" description="Basic and acidic residues" evidence="1">
    <location>
        <begin position="177"/>
        <end position="192"/>
    </location>
</feature>
<feature type="compositionally biased region" description="Basic and acidic residues" evidence="1">
    <location>
        <begin position="1"/>
        <end position="27"/>
    </location>
</feature>
<protein>
    <submittedName>
        <fullName evidence="2">Uncharacterized protein</fullName>
    </submittedName>
</protein>
<feature type="compositionally biased region" description="Polar residues" evidence="1">
    <location>
        <begin position="195"/>
        <end position="244"/>
    </location>
</feature>
<feature type="compositionally biased region" description="Basic residues" evidence="1">
    <location>
        <begin position="143"/>
        <end position="152"/>
    </location>
</feature>
<feature type="compositionally biased region" description="Polar residues" evidence="1">
    <location>
        <begin position="154"/>
        <end position="165"/>
    </location>
</feature>
<reference evidence="2 3" key="1">
    <citation type="journal article" date="2015" name="Genome Biol. Evol.">
        <title>Comparative Genomics of a Bacterivorous Green Alga Reveals Evolutionary Causalities and Consequences of Phago-Mixotrophic Mode of Nutrition.</title>
        <authorList>
            <person name="Burns J.A."/>
            <person name="Paasch A."/>
            <person name="Narechania A."/>
            <person name="Kim E."/>
        </authorList>
    </citation>
    <scope>NUCLEOTIDE SEQUENCE [LARGE SCALE GENOMIC DNA]</scope>
    <source>
        <strain evidence="2 3">PLY_AMNH</strain>
    </source>
</reference>
<feature type="compositionally biased region" description="Basic and acidic residues" evidence="1">
    <location>
        <begin position="52"/>
        <end position="70"/>
    </location>
</feature>
<feature type="region of interest" description="Disordered" evidence="1">
    <location>
        <begin position="1"/>
        <end position="255"/>
    </location>
</feature>
<feature type="compositionally biased region" description="Basic and acidic residues" evidence="1">
    <location>
        <begin position="115"/>
        <end position="124"/>
    </location>
</feature>
<gene>
    <name evidence="2" type="ORF">CYMTET_13705</name>
</gene>